<accession>A0ABW2KQI6</accession>
<evidence type="ECO:0000313" key="1">
    <source>
        <dbReference type="EMBL" id="MFC7331536.1"/>
    </source>
</evidence>
<dbReference type="Proteomes" id="UP001596456">
    <property type="component" value="Unassembled WGS sequence"/>
</dbReference>
<reference evidence="2" key="1">
    <citation type="journal article" date="2019" name="Int. J. Syst. Evol. Microbiol.">
        <title>The Global Catalogue of Microorganisms (GCM) 10K type strain sequencing project: providing services to taxonomists for standard genome sequencing and annotation.</title>
        <authorList>
            <consortium name="The Broad Institute Genomics Platform"/>
            <consortium name="The Broad Institute Genome Sequencing Center for Infectious Disease"/>
            <person name="Wu L."/>
            <person name="Ma J."/>
        </authorList>
    </citation>
    <scope>NUCLEOTIDE SEQUENCE [LARGE SCALE GENOMIC DNA]</scope>
    <source>
        <strain evidence="2">CGMCC 1.16275</strain>
    </source>
</reference>
<dbReference type="RefSeq" id="WP_377355370.1">
    <property type="nucleotide sequence ID" value="NZ_JBHTCM010000003.1"/>
</dbReference>
<organism evidence="1 2">
    <name type="scientific">Rhodocista pekingensis</name>
    <dbReference type="NCBI Taxonomy" id="201185"/>
    <lineage>
        <taxon>Bacteria</taxon>
        <taxon>Pseudomonadati</taxon>
        <taxon>Pseudomonadota</taxon>
        <taxon>Alphaproteobacteria</taxon>
        <taxon>Rhodospirillales</taxon>
        <taxon>Azospirillaceae</taxon>
        <taxon>Rhodocista</taxon>
    </lineage>
</organism>
<keyword evidence="2" id="KW-1185">Reference proteome</keyword>
<name>A0ABW2KQI6_9PROT</name>
<comment type="caution">
    <text evidence="1">The sequence shown here is derived from an EMBL/GenBank/DDBJ whole genome shotgun (WGS) entry which is preliminary data.</text>
</comment>
<dbReference type="EMBL" id="JBHTCM010000003">
    <property type="protein sequence ID" value="MFC7331536.1"/>
    <property type="molecule type" value="Genomic_DNA"/>
</dbReference>
<dbReference type="InterPro" id="IPR009078">
    <property type="entry name" value="Ferritin-like_SF"/>
</dbReference>
<protein>
    <submittedName>
        <fullName evidence="1">Ferritin-like domain-containing protein</fullName>
    </submittedName>
</protein>
<dbReference type="InterPro" id="IPR012348">
    <property type="entry name" value="RNR-like"/>
</dbReference>
<dbReference type="SUPFAM" id="SSF47240">
    <property type="entry name" value="Ferritin-like"/>
    <property type="match status" value="1"/>
</dbReference>
<sequence length="362" mass="42230">MAATQINYTLPVEQTKWFVPGGAETAFTWDYDDMRGSLLALYDKGKRQQWDASDRIDWSQDLDPENPMQLPDESLLIFGTPMWDRMTVAERRRFRHHAQAWQISQFLHGEQGALICTAKIVQTVPDIDSKFYAATQVADEARHVEAYSRLLREKFELAYPINPHLKTLLDQAISDRRWDFTYLAMQILIEGLALAAFQRIRDYSQNPLSAAINAYVMQDEARHVAFGRLALRDYYPHLTQKERDEREEFVQEACWLMRDRFTGFEILEHLDLPVDEIREHAEHSEAMRLFRTFLFSRIVPTVRDIGLWGPRVQKTYTDMGVIMFSQIDSAEMLAQDQKVAEEFDAEKRLRDLEKAIAQGEAD</sequence>
<dbReference type="CDD" id="cd00657">
    <property type="entry name" value="Ferritin_like"/>
    <property type="match status" value="1"/>
</dbReference>
<dbReference type="Pfam" id="PF11583">
    <property type="entry name" value="AurF"/>
    <property type="match status" value="1"/>
</dbReference>
<dbReference type="Gene3D" id="1.10.620.20">
    <property type="entry name" value="Ribonucleotide Reductase, subunit A"/>
    <property type="match status" value="1"/>
</dbReference>
<gene>
    <name evidence="1" type="ORF">ACFQPS_00040</name>
</gene>
<dbReference type="InterPro" id="IPR025859">
    <property type="entry name" value="AurF/CmlI"/>
</dbReference>
<evidence type="ECO:0000313" key="2">
    <source>
        <dbReference type="Proteomes" id="UP001596456"/>
    </source>
</evidence>
<proteinExistence type="predicted"/>